<dbReference type="InterPro" id="IPR003615">
    <property type="entry name" value="HNH_nuc"/>
</dbReference>
<keyword evidence="3" id="KW-0255">Endonuclease</keyword>
<keyword evidence="3" id="KW-0378">Hydrolase</keyword>
<sequence>MPRQAPRFRPPGWKPKEPWAKPPHQADNRKRGRAGQRDRATVLREEPLCRRCLERGLTAASVEVDHIVPLARGGGDERSNKQGLCKACHDAKSAEERAAGRYGPR</sequence>
<proteinExistence type="predicted"/>
<evidence type="ECO:0000259" key="2">
    <source>
        <dbReference type="SMART" id="SM00507"/>
    </source>
</evidence>
<dbReference type="EMBL" id="JBHTJG010000010">
    <property type="protein sequence ID" value="MFD0948124.1"/>
    <property type="molecule type" value="Genomic_DNA"/>
</dbReference>
<evidence type="ECO:0000313" key="3">
    <source>
        <dbReference type="EMBL" id="MFD0948124.1"/>
    </source>
</evidence>
<feature type="region of interest" description="Disordered" evidence="1">
    <location>
        <begin position="1"/>
        <end position="41"/>
    </location>
</feature>
<name>A0ABW3HA46_9SPHN</name>
<dbReference type="GO" id="GO:0004519">
    <property type="term" value="F:endonuclease activity"/>
    <property type="evidence" value="ECO:0007669"/>
    <property type="project" value="UniProtKB-KW"/>
</dbReference>
<dbReference type="CDD" id="cd00085">
    <property type="entry name" value="HNHc"/>
    <property type="match status" value="1"/>
</dbReference>
<evidence type="ECO:0000256" key="1">
    <source>
        <dbReference type="SAM" id="MobiDB-lite"/>
    </source>
</evidence>
<comment type="caution">
    <text evidence="3">The sequence shown here is derived from an EMBL/GenBank/DDBJ whole genome shotgun (WGS) entry which is preliminary data.</text>
</comment>
<dbReference type="InterPro" id="IPR002711">
    <property type="entry name" value="HNH"/>
</dbReference>
<dbReference type="Pfam" id="PF01844">
    <property type="entry name" value="HNH"/>
    <property type="match status" value="1"/>
</dbReference>
<dbReference type="Proteomes" id="UP001596977">
    <property type="component" value="Unassembled WGS sequence"/>
</dbReference>
<reference evidence="4" key="1">
    <citation type="journal article" date="2019" name="Int. J. Syst. Evol. Microbiol.">
        <title>The Global Catalogue of Microorganisms (GCM) 10K type strain sequencing project: providing services to taxonomists for standard genome sequencing and annotation.</title>
        <authorList>
            <consortium name="The Broad Institute Genomics Platform"/>
            <consortium name="The Broad Institute Genome Sequencing Center for Infectious Disease"/>
            <person name="Wu L."/>
            <person name="Ma J."/>
        </authorList>
    </citation>
    <scope>NUCLEOTIDE SEQUENCE [LARGE SCALE GENOMIC DNA]</scope>
    <source>
        <strain evidence="4">CCUG 62982</strain>
    </source>
</reference>
<dbReference type="Gene3D" id="1.10.30.50">
    <property type="match status" value="1"/>
</dbReference>
<feature type="compositionally biased region" description="Basic and acidic residues" evidence="1">
    <location>
        <begin position="14"/>
        <end position="41"/>
    </location>
</feature>
<organism evidence="3 4">
    <name type="scientific">Sphingomonas canadensis</name>
    <dbReference type="NCBI Taxonomy" id="1219257"/>
    <lineage>
        <taxon>Bacteria</taxon>
        <taxon>Pseudomonadati</taxon>
        <taxon>Pseudomonadota</taxon>
        <taxon>Alphaproteobacteria</taxon>
        <taxon>Sphingomonadales</taxon>
        <taxon>Sphingomonadaceae</taxon>
        <taxon>Sphingomonas</taxon>
    </lineage>
</organism>
<evidence type="ECO:0000313" key="4">
    <source>
        <dbReference type="Proteomes" id="UP001596977"/>
    </source>
</evidence>
<keyword evidence="4" id="KW-1185">Reference proteome</keyword>
<protein>
    <submittedName>
        <fullName evidence="3">HNH endonuclease</fullName>
    </submittedName>
</protein>
<feature type="domain" description="HNH nuclease" evidence="2">
    <location>
        <begin position="37"/>
        <end position="90"/>
    </location>
</feature>
<dbReference type="SMART" id="SM00507">
    <property type="entry name" value="HNHc"/>
    <property type="match status" value="1"/>
</dbReference>
<gene>
    <name evidence="3" type="ORF">ACFQ1E_17405</name>
</gene>
<dbReference type="RefSeq" id="WP_264945958.1">
    <property type="nucleotide sequence ID" value="NZ_JAPDRA010000010.1"/>
</dbReference>
<keyword evidence="3" id="KW-0540">Nuclease</keyword>
<accession>A0ABW3HA46</accession>